<dbReference type="GO" id="GO:0000460">
    <property type="term" value="P:maturation of 5.8S rRNA"/>
    <property type="evidence" value="ECO:0007669"/>
    <property type="project" value="TreeGrafter"/>
</dbReference>
<sequence>MVKMTIQRQYDPVTIFSFSKRECEFLAMQMAKIDLTVDDEKLKIESIFWSAIDMLSDDDKKLPQARYHFFPKACMLVSYMLPPLKRGIGVHHSDLLPILKEVTEILFQGLLKTFSIGLNMRAEIVVFTNVRKFDGDKFRWISSGKYIQMSVCAGRLGIDERGICILMVDDKMEPSTTKMMLKGSADSLNRLTSLPLTITGAFLMNASSSIPV</sequence>
<evidence type="ECO:0000256" key="1">
    <source>
        <dbReference type="ARBA" id="ARBA00022741"/>
    </source>
</evidence>
<evidence type="ECO:0000313" key="6">
    <source>
        <dbReference type="Proteomes" id="UP001280121"/>
    </source>
</evidence>
<dbReference type="Gene3D" id="3.40.50.300">
    <property type="entry name" value="P-loop containing nucleotide triphosphate hydrolases"/>
    <property type="match status" value="1"/>
</dbReference>
<dbReference type="PANTHER" id="PTHR12131:SF25">
    <property type="entry name" value="DEXH-BOX ATP-DEPENDENT RNA HELICASE DEXH9"/>
    <property type="match status" value="1"/>
</dbReference>
<evidence type="ECO:0000256" key="3">
    <source>
        <dbReference type="ARBA" id="ARBA00022806"/>
    </source>
</evidence>
<dbReference type="GO" id="GO:0005634">
    <property type="term" value="C:nucleus"/>
    <property type="evidence" value="ECO:0007669"/>
    <property type="project" value="TreeGrafter"/>
</dbReference>
<dbReference type="EMBL" id="JANJYI010000001">
    <property type="protein sequence ID" value="KAK2661664.1"/>
    <property type="molecule type" value="Genomic_DNA"/>
</dbReference>
<dbReference type="GO" id="GO:0016787">
    <property type="term" value="F:hydrolase activity"/>
    <property type="evidence" value="ECO:0007669"/>
    <property type="project" value="UniProtKB-KW"/>
</dbReference>
<dbReference type="InterPro" id="IPR050699">
    <property type="entry name" value="RNA-DNA_Helicase"/>
</dbReference>
<keyword evidence="1" id="KW-0547">Nucleotide-binding</keyword>
<dbReference type="PANTHER" id="PTHR12131">
    <property type="entry name" value="ATP-DEPENDENT RNA AND DNA HELICASE"/>
    <property type="match status" value="1"/>
</dbReference>
<dbReference type="AlphaFoldDB" id="A0AAD9XLE9"/>
<name>A0AAD9XLE9_9ROSI</name>
<dbReference type="GO" id="GO:0004386">
    <property type="term" value="F:helicase activity"/>
    <property type="evidence" value="ECO:0007669"/>
    <property type="project" value="UniProtKB-KW"/>
</dbReference>
<dbReference type="GO" id="GO:0005524">
    <property type="term" value="F:ATP binding"/>
    <property type="evidence" value="ECO:0007669"/>
    <property type="project" value="UniProtKB-KW"/>
</dbReference>
<comment type="caution">
    <text evidence="5">The sequence shown here is derived from an EMBL/GenBank/DDBJ whole genome shotgun (WGS) entry which is preliminary data.</text>
</comment>
<proteinExistence type="predicted"/>
<evidence type="ECO:0000256" key="2">
    <source>
        <dbReference type="ARBA" id="ARBA00022801"/>
    </source>
</evidence>
<organism evidence="5 6">
    <name type="scientific">Dipteronia dyeriana</name>
    <dbReference type="NCBI Taxonomy" id="168575"/>
    <lineage>
        <taxon>Eukaryota</taxon>
        <taxon>Viridiplantae</taxon>
        <taxon>Streptophyta</taxon>
        <taxon>Embryophyta</taxon>
        <taxon>Tracheophyta</taxon>
        <taxon>Spermatophyta</taxon>
        <taxon>Magnoliopsida</taxon>
        <taxon>eudicotyledons</taxon>
        <taxon>Gunneridae</taxon>
        <taxon>Pentapetalae</taxon>
        <taxon>rosids</taxon>
        <taxon>malvids</taxon>
        <taxon>Sapindales</taxon>
        <taxon>Sapindaceae</taxon>
        <taxon>Hippocastanoideae</taxon>
        <taxon>Acereae</taxon>
        <taxon>Dipteronia</taxon>
    </lineage>
</organism>
<dbReference type="InterPro" id="IPR027417">
    <property type="entry name" value="P-loop_NTPase"/>
</dbReference>
<dbReference type="Proteomes" id="UP001280121">
    <property type="component" value="Unassembled WGS sequence"/>
</dbReference>
<keyword evidence="3" id="KW-0347">Helicase</keyword>
<evidence type="ECO:0000313" key="5">
    <source>
        <dbReference type="EMBL" id="KAK2661664.1"/>
    </source>
</evidence>
<gene>
    <name evidence="5" type="ORF">Ddye_000238</name>
</gene>
<accession>A0AAD9XLE9</accession>
<protein>
    <submittedName>
        <fullName evidence="5">Uncharacterized protein</fullName>
    </submittedName>
</protein>
<evidence type="ECO:0000256" key="4">
    <source>
        <dbReference type="ARBA" id="ARBA00022840"/>
    </source>
</evidence>
<keyword evidence="4" id="KW-0067">ATP-binding</keyword>
<reference evidence="5" key="1">
    <citation type="journal article" date="2023" name="Plant J.">
        <title>Genome sequences and population genomics provide insights into the demographic history, inbreeding, and mutation load of two 'living fossil' tree species of Dipteronia.</title>
        <authorList>
            <person name="Feng Y."/>
            <person name="Comes H.P."/>
            <person name="Chen J."/>
            <person name="Zhu S."/>
            <person name="Lu R."/>
            <person name="Zhang X."/>
            <person name="Li P."/>
            <person name="Qiu J."/>
            <person name="Olsen K.M."/>
            <person name="Qiu Y."/>
        </authorList>
    </citation>
    <scope>NUCLEOTIDE SEQUENCE</scope>
    <source>
        <strain evidence="5">KIB01</strain>
    </source>
</reference>
<keyword evidence="6" id="KW-1185">Reference proteome</keyword>
<keyword evidence="2" id="KW-0378">Hydrolase</keyword>
<dbReference type="SUPFAM" id="SSF52540">
    <property type="entry name" value="P-loop containing nucleoside triphosphate hydrolases"/>
    <property type="match status" value="1"/>
</dbReference>